<dbReference type="EMBL" id="ABFH02000001">
    <property type="protein sequence ID" value="EDZ02246.1"/>
    <property type="molecule type" value="Genomic_DNA"/>
</dbReference>
<evidence type="ECO:0000313" key="2">
    <source>
        <dbReference type="Proteomes" id="UP000003614"/>
    </source>
</evidence>
<organism evidence="1 2">
    <name type="scientific">Salmonella virchow (strain SL491)</name>
    <dbReference type="NCBI Taxonomy" id="465517"/>
    <lineage>
        <taxon>Bacteria</taxon>
        <taxon>Pseudomonadati</taxon>
        <taxon>Pseudomonadota</taxon>
        <taxon>Gammaproteobacteria</taxon>
        <taxon>Enterobacterales</taxon>
        <taxon>Enterobacteriaceae</taxon>
        <taxon>Salmonella</taxon>
    </lineage>
</organism>
<accession>A0A6C8EXW5</accession>
<protein>
    <submittedName>
        <fullName evidence="1">Uncharacterized protein</fullName>
    </submittedName>
</protein>
<dbReference type="AlphaFoldDB" id="A0A6C8EXW5"/>
<comment type="caution">
    <text evidence="1">The sequence shown here is derived from an EMBL/GenBank/DDBJ whole genome shotgun (WGS) entry which is preliminary data.</text>
</comment>
<sequence length="56" mass="6288">MLRAAPWGIKSPRFTHSPLAKRDLEEYLFNECAFHMQPKSMAQPHGGAGVPPLSWP</sequence>
<reference evidence="1 2" key="1">
    <citation type="journal article" date="2011" name="J. Bacteriol.">
        <title>Comparative genomics of 28 Salmonella enterica isolates: evidence for CRISPR-mediated adaptive sublineage evolution.</title>
        <authorList>
            <person name="Fricke W.F."/>
            <person name="Mammel M.K."/>
            <person name="McDermott P.F."/>
            <person name="Tartera C."/>
            <person name="White D.G."/>
            <person name="Leclerc J.E."/>
            <person name="Ravel J."/>
            <person name="Cebula T.A."/>
        </authorList>
    </citation>
    <scope>NUCLEOTIDE SEQUENCE [LARGE SCALE GENOMIC DNA]</scope>
    <source>
        <strain evidence="1 2">SL491</strain>
    </source>
</reference>
<proteinExistence type="predicted"/>
<evidence type="ECO:0000313" key="1">
    <source>
        <dbReference type="EMBL" id="EDZ02246.1"/>
    </source>
</evidence>
<dbReference type="Proteomes" id="UP000003614">
    <property type="component" value="Unassembled WGS sequence"/>
</dbReference>
<gene>
    <name evidence="1" type="ORF">SeV_B1809</name>
</gene>
<name>A0A6C8EXW5_SALV4</name>